<protein>
    <submittedName>
        <fullName evidence="1">Uncharacterized protein DUF4192</fullName>
    </submittedName>
</protein>
<organism evidence="1 2">
    <name type="scientific">Rarobacter faecitabidus</name>
    <dbReference type="NCBI Taxonomy" id="13243"/>
    <lineage>
        <taxon>Bacteria</taxon>
        <taxon>Bacillati</taxon>
        <taxon>Actinomycetota</taxon>
        <taxon>Actinomycetes</taxon>
        <taxon>Micrococcales</taxon>
        <taxon>Rarobacteraceae</taxon>
        <taxon>Rarobacter</taxon>
    </lineage>
</organism>
<keyword evidence="2" id="KW-1185">Reference proteome</keyword>
<dbReference type="AlphaFoldDB" id="A0A542ZVF5"/>
<comment type="caution">
    <text evidence="1">The sequence shown here is derived from an EMBL/GenBank/DDBJ whole genome shotgun (WGS) entry which is preliminary data.</text>
</comment>
<name>A0A542ZVF5_RARFA</name>
<gene>
    <name evidence="1" type="ORF">FB461_0846</name>
</gene>
<dbReference type="InterPro" id="IPR025447">
    <property type="entry name" value="DUF4192"/>
</dbReference>
<dbReference type="Pfam" id="PF13830">
    <property type="entry name" value="DUF4192"/>
    <property type="match status" value="1"/>
</dbReference>
<dbReference type="RefSeq" id="WP_170222605.1">
    <property type="nucleotide sequence ID" value="NZ_BAAASV010000003.1"/>
</dbReference>
<accession>A0A542ZVF5</accession>
<dbReference type="Proteomes" id="UP000315389">
    <property type="component" value="Unassembled WGS sequence"/>
</dbReference>
<proteinExistence type="predicted"/>
<sequence>MNQVIRVADAREVLALVPFQLGYTPRESVVFVALRGERQRLGVMARADGRDLVQPSGKSLLGSIMDFLARDGATKAIAIVYADCDDGSVAPWLNEAVDRIERLAVRRMPVTAWWVNGTDLRIGRHDLEAAQAVSEKSANAPESALGASGLSWDEPLPIGDLSTTQVSATMVVHGHVVAGNRAELARLPRMSPELEHRLWRAGDRYRRLFKPPLDAADSAQGRQWLARSGELWDAALDASAARSFNGITGRPELPPLTWARLGVALNHKGVRDRVLARIVGMSLEGGSDADSAPSSGTGDGADFSELFAPTGSTVPDTALLQGLSEAVAYATAATRHKHRSDGHAVLALLAWWEGSGAKAAEHCDTALRIDRKHRLAVLVRHMLDIGLPPGWVANRDSRFSEAMRE</sequence>
<dbReference type="EMBL" id="VFOS01000001">
    <property type="protein sequence ID" value="TQL64344.1"/>
    <property type="molecule type" value="Genomic_DNA"/>
</dbReference>
<reference evidence="1 2" key="1">
    <citation type="submission" date="2019-06" db="EMBL/GenBank/DDBJ databases">
        <title>Sequencing the genomes of 1000 actinobacteria strains.</title>
        <authorList>
            <person name="Klenk H.-P."/>
        </authorList>
    </citation>
    <scope>NUCLEOTIDE SEQUENCE [LARGE SCALE GENOMIC DNA]</scope>
    <source>
        <strain evidence="1 2">DSM 4813</strain>
    </source>
</reference>
<evidence type="ECO:0000313" key="2">
    <source>
        <dbReference type="Proteomes" id="UP000315389"/>
    </source>
</evidence>
<evidence type="ECO:0000313" key="1">
    <source>
        <dbReference type="EMBL" id="TQL64344.1"/>
    </source>
</evidence>